<dbReference type="Gene3D" id="2.160.10.10">
    <property type="entry name" value="Hexapeptide repeat proteins"/>
    <property type="match status" value="2"/>
</dbReference>
<dbReference type="AlphaFoldDB" id="A0A1M5EZC8"/>
<dbReference type="Pfam" id="PF00483">
    <property type="entry name" value="NTP_transferase"/>
    <property type="match status" value="1"/>
</dbReference>
<name>A0A1M5EZC8_9BACT</name>
<dbReference type="InterPro" id="IPR005835">
    <property type="entry name" value="NTP_transferase_dom"/>
</dbReference>
<feature type="domain" description="Nucleotidyl transferase" evidence="1">
    <location>
        <begin position="11"/>
        <end position="245"/>
    </location>
</feature>
<keyword evidence="2" id="KW-0808">Transferase</keyword>
<dbReference type="PANTHER" id="PTHR42883">
    <property type="entry name" value="GLUCOSE-1-PHOSPHATE THYMIDYLTRANSFERASE"/>
    <property type="match status" value="1"/>
</dbReference>
<proteinExistence type="predicted"/>
<gene>
    <name evidence="2" type="ORF">SAMN02745206_02763</name>
</gene>
<dbReference type="STRING" id="1121391.SAMN02745206_02763"/>
<dbReference type="NCBIfam" id="TIGR01208">
    <property type="entry name" value="rmlA_long"/>
    <property type="match status" value="1"/>
</dbReference>
<sequence>MDVNPKNSDMKALVLSGGSGTRLRPLTYTGAKQLVPVANKPILFYVLENIAAAGIRQVGIVISPETGQEVMEAVGNGSRWNVAVEYILQERPLGLAHAVLTAKEYLGDSPFLMYLGDNLIGCRVTDQVEAFLKDASLSASIFLKAVANPRAFGVAVVDGDGRVVDLVEKPETPPSDLALVGIYLFRPEIFEAIDNIQPSARGELEITDAISWLIRNGRKVQSHTIDTWWLDTGKKDDLLLANDTVMDDWLRSRVDGTIDAESRVTGRVHIEEGARLIRSVVRGPVIIGRGARLVEATVGPFTAIGPGVVIERSTVDHSVIMEGCHIRDIARLENSVLGRRVRVRPTSTHHDTISLMVGDDCVIEVKK</sequence>
<dbReference type="InterPro" id="IPR029044">
    <property type="entry name" value="Nucleotide-diphossugar_trans"/>
</dbReference>
<dbReference type="CDD" id="cd04189">
    <property type="entry name" value="G1P_TT_long"/>
    <property type="match status" value="1"/>
</dbReference>
<reference evidence="3" key="1">
    <citation type="submission" date="2016-11" db="EMBL/GenBank/DDBJ databases">
        <authorList>
            <person name="Varghese N."/>
            <person name="Submissions S."/>
        </authorList>
    </citation>
    <scope>NUCLEOTIDE SEQUENCE [LARGE SCALE GENOMIC DNA]</scope>
    <source>
        <strain evidence="3">DSM 9756</strain>
    </source>
</reference>
<accession>A0A1M5EZC8</accession>
<dbReference type="Gene3D" id="3.90.550.10">
    <property type="entry name" value="Spore Coat Polysaccharide Biosynthesis Protein SpsA, Chain A"/>
    <property type="match status" value="1"/>
</dbReference>
<dbReference type="InterPro" id="IPR005908">
    <property type="entry name" value="G1P_thy_trans_l"/>
</dbReference>
<dbReference type="EMBL" id="FQVB01000029">
    <property type="protein sequence ID" value="SHF84362.1"/>
    <property type="molecule type" value="Genomic_DNA"/>
</dbReference>
<organism evidence="2 3">
    <name type="scientific">Desulfacinum infernum DSM 9756</name>
    <dbReference type="NCBI Taxonomy" id="1121391"/>
    <lineage>
        <taxon>Bacteria</taxon>
        <taxon>Pseudomonadati</taxon>
        <taxon>Thermodesulfobacteriota</taxon>
        <taxon>Syntrophobacteria</taxon>
        <taxon>Syntrophobacterales</taxon>
        <taxon>Syntrophobacteraceae</taxon>
        <taxon>Desulfacinum</taxon>
    </lineage>
</organism>
<evidence type="ECO:0000313" key="3">
    <source>
        <dbReference type="Proteomes" id="UP000184076"/>
    </source>
</evidence>
<keyword evidence="3" id="KW-1185">Reference proteome</keyword>
<evidence type="ECO:0000259" key="1">
    <source>
        <dbReference type="Pfam" id="PF00483"/>
    </source>
</evidence>
<dbReference type="SUPFAM" id="SSF53448">
    <property type="entry name" value="Nucleotide-diphospho-sugar transferases"/>
    <property type="match status" value="1"/>
</dbReference>
<protein>
    <submittedName>
        <fullName evidence="2">Glucose-1-phosphate thymidylyltransferase</fullName>
    </submittedName>
</protein>
<dbReference type="Proteomes" id="UP000184076">
    <property type="component" value="Unassembled WGS sequence"/>
</dbReference>
<dbReference type="GO" id="GO:0016740">
    <property type="term" value="F:transferase activity"/>
    <property type="evidence" value="ECO:0007669"/>
    <property type="project" value="UniProtKB-KW"/>
</dbReference>
<dbReference type="RefSeq" id="WP_218588470.1">
    <property type="nucleotide sequence ID" value="NZ_FQVB01000029.1"/>
</dbReference>
<evidence type="ECO:0000313" key="2">
    <source>
        <dbReference type="EMBL" id="SHF84362.1"/>
    </source>
</evidence>
<dbReference type="PANTHER" id="PTHR42883:SF2">
    <property type="entry name" value="THYMIDYLYLTRANSFERASE"/>
    <property type="match status" value="1"/>
</dbReference>